<name>A0ABU5H3P3_9BACT</name>
<keyword evidence="9" id="KW-1185">Reference proteome</keyword>
<comment type="caution">
    <text evidence="8">The sequence shown here is derived from an EMBL/GenBank/DDBJ whole genome shotgun (WGS) entry which is preliminary data.</text>
</comment>
<dbReference type="PANTHER" id="PTHR46679:SF1">
    <property type="entry name" value="GLUTAREDOXIN-2, MITOCHONDRIAL"/>
    <property type="match status" value="1"/>
</dbReference>
<evidence type="ECO:0000313" key="8">
    <source>
        <dbReference type="EMBL" id="MDY7228096.1"/>
    </source>
</evidence>
<evidence type="ECO:0000256" key="5">
    <source>
        <dbReference type="ARBA" id="ARBA00023284"/>
    </source>
</evidence>
<proteinExistence type="inferred from homology"/>
<dbReference type="InterPro" id="IPR002109">
    <property type="entry name" value="Glutaredoxin"/>
</dbReference>
<dbReference type="PRINTS" id="PR00160">
    <property type="entry name" value="GLUTAREDOXIN"/>
</dbReference>
<dbReference type="InterPro" id="IPR011900">
    <property type="entry name" value="GRX_bact"/>
</dbReference>
<evidence type="ECO:0000256" key="3">
    <source>
        <dbReference type="ARBA" id="ARBA00022982"/>
    </source>
</evidence>
<organism evidence="8 9">
    <name type="scientific">Hyalangium rubrum</name>
    <dbReference type="NCBI Taxonomy" id="3103134"/>
    <lineage>
        <taxon>Bacteria</taxon>
        <taxon>Pseudomonadati</taxon>
        <taxon>Myxococcota</taxon>
        <taxon>Myxococcia</taxon>
        <taxon>Myxococcales</taxon>
        <taxon>Cystobacterineae</taxon>
        <taxon>Archangiaceae</taxon>
        <taxon>Hyalangium</taxon>
    </lineage>
</organism>
<dbReference type="SUPFAM" id="SSF52833">
    <property type="entry name" value="Thioredoxin-like"/>
    <property type="match status" value="1"/>
</dbReference>
<comment type="function">
    <text evidence="6">Has a glutathione-disulfide oxidoreductase activity in the presence of NADPH and glutathione reductase. Reduces low molecular weight disulfides and proteins.</text>
</comment>
<keyword evidence="2 6" id="KW-0813">Transport</keyword>
<dbReference type="InterPro" id="IPR011767">
    <property type="entry name" value="GLR_AS"/>
</dbReference>
<dbReference type="NCBIfam" id="NF007923">
    <property type="entry name" value="PRK10638.1"/>
    <property type="match status" value="1"/>
</dbReference>
<evidence type="ECO:0000256" key="1">
    <source>
        <dbReference type="ARBA" id="ARBA00007787"/>
    </source>
</evidence>
<keyword evidence="5 6" id="KW-0676">Redox-active center</keyword>
<dbReference type="RefSeq" id="WP_321546821.1">
    <property type="nucleotide sequence ID" value="NZ_JAXIVS010000005.1"/>
</dbReference>
<reference evidence="8 9" key="1">
    <citation type="submission" date="2023-12" db="EMBL/GenBank/DDBJ databases">
        <title>the genome sequence of Hyalangium sp. s54d21.</title>
        <authorList>
            <person name="Zhang X."/>
        </authorList>
    </citation>
    <scope>NUCLEOTIDE SEQUENCE [LARGE SCALE GENOMIC DNA]</scope>
    <source>
        <strain evidence="9">s54d21</strain>
    </source>
</reference>
<dbReference type="PROSITE" id="PS00195">
    <property type="entry name" value="GLUTAREDOXIN_1"/>
    <property type="match status" value="1"/>
</dbReference>
<evidence type="ECO:0000313" key="9">
    <source>
        <dbReference type="Proteomes" id="UP001291309"/>
    </source>
</evidence>
<dbReference type="CDD" id="cd03418">
    <property type="entry name" value="GRX_GRXb_1_3_like"/>
    <property type="match status" value="1"/>
</dbReference>
<sequence>MPDILMYSKPTCPYCHRAMALFRSKGVSVKTVDISAHPERRKKMIERSGRTTVPEIFINGRFIGGCDDLYALDARGGLDPLLQDEQPAPTP</sequence>
<dbReference type="PANTHER" id="PTHR46679">
    <property type="match status" value="1"/>
</dbReference>
<evidence type="ECO:0000256" key="4">
    <source>
        <dbReference type="ARBA" id="ARBA00023157"/>
    </source>
</evidence>
<evidence type="ECO:0000259" key="7">
    <source>
        <dbReference type="Pfam" id="PF00462"/>
    </source>
</evidence>
<evidence type="ECO:0000256" key="2">
    <source>
        <dbReference type="ARBA" id="ARBA00022448"/>
    </source>
</evidence>
<dbReference type="InterPro" id="IPR036249">
    <property type="entry name" value="Thioredoxin-like_sf"/>
</dbReference>
<feature type="domain" description="Glutaredoxin" evidence="7">
    <location>
        <begin position="4"/>
        <end position="63"/>
    </location>
</feature>
<comment type="similarity">
    <text evidence="1 6">Belongs to the glutaredoxin family.</text>
</comment>
<accession>A0ABU5H3P3</accession>
<gene>
    <name evidence="8" type="primary">grxC</name>
    <name evidence="8" type="ORF">SYV04_16880</name>
</gene>
<keyword evidence="4" id="KW-1015">Disulfide bond</keyword>
<dbReference type="EMBL" id="JAXIVS010000005">
    <property type="protein sequence ID" value="MDY7228096.1"/>
    <property type="molecule type" value="Genomic_DNA"/>
</dbReference>
<dbReference type="Gene3D" id="3.40.30.10">
    <property type="entry name" value="Glutaredoxin"/>
    <property type="match status" value="1"/>
</dbReference>
<dbReference type="Pfam" id="PF00462">
    <property type="entry name" value="Glutaredoxin"/>
    <property type="match status" value="1"/>
</dbReference>
<protein>
    <recommendedName>
        <fullName evidence="6">Glutaredoxin</fullName>
    </recommendedName>
</protein>
<dbReference type="Proteomes" id="UP001291309">
    <property type="component" value="Unassembled WGS sequence"/>
</dbReference>
<keyword evidence="6" id="KW-0963">Cytoplasm</keyword>
<evidence type="ECO:0000256" key="6">
    <source>
        <dbReference type="RuleBase" id="RU364065"/>
    </source>
</evidence>
<dbReference type="NCBIfam" id="TIGR02181">
    <property type="entry name" value="GRX_bact"/>
    <property type="match status" value="1"/>
</dbReference>
<dbReference type="InterPro" id="IPR014025">
    <property type="entry name" value="Glutaredoxin_subgr"/>
</dbReference>
<dbReference type="PROSITE" id="PS51354">
    <property type="entry name" value="GLUTAREDOXIN_2"/>
    <property type="match status" value="1"/>
</dbReference>
<keyword evidence="3 6" id="KW-0249">Electron transport</keyword>